<name>A0A2P8IGL8_SACCR</name>
<organism evidence="1 2">
    <name type="scientific">Saccharothrix carnea</name>
    <dbReference type="NCBI Taxonomy" id="1280637"/>
    <lineage>
        <taxon>Bacteria</taxon>
        <taxon>Bacillati</taxon>
        <taxon>Actinomycetota</taxon>
        <taxon>Actinomycetes</taxon>
        <taxon>Pseudonocardiales</taxon>
        <taxon>Pseudonocardiaceae</taxon>
        <taxon>Saccharothrix</taxon>
    </lineage>
</organism>
<protein>
    <submittedName>
        <fullName evidence="1">AAA domain-containing protein</fullName>
    </submittedName>
</protein>
<dbReference type="Proteomes" id="UP000241118">
    <property type="component" value="Unassembled WGS sequence"/>
</dbReference>
<dbReference type="EMBL" id="PYAX01000002">
    <property type="protein sequence ID" value="PSL57594.1"/>
    <property type="molecule type" value="Genomic_DNA"/>
</dbReference>
<comment type="caution">
    <text evidence="1">The sequence shown here is derived from an EMBL/GenBank/DDBJ whole genome shotgun (WGS) entry which is preliminary data.</text>
</comment>
<dbReference type="Gene3D" id="3.40.50.300">
    <property type="entry name" value="P-loop containing nucleotide triphosphate hydrolases"/>
    <property type="match status" value="1"/>
</dbReference>
<reference evidence="1 2" key="1">
    <citation type="submission" date="2018-03" db="EMBL/GenBank/DDBJ databases">
        <title>Genomic Encyclopedia of Type Strains, Phase III (KMG-III): the genomes of soil and plant-associated and newly described type strains.</title>
        <authorList>
            <person name="Whitman W."/>
        </authorList>
    </citation>
    <scope>NUCLEOTIDE SEQUENCE [LARGE SCALE GENOMIC DNA]</scope>
    <source>
        <strain evidence="1 2">CGMCC 4.7097</strain>
    </source>
</reference>
<dbReference type="Pfam" id="PF13671">
    <property type="entry name" value="AAA_33"/>
    <property type="match status" value="1"/>
</dbReference>
<dbReference type="OrthoDB" id="9799092at2"/>
<proteinExistence type="predicted"/>
<dbReference type="SUPFAM" id="SSF52540">
    <property type="entry name" value="P-loop containing nucleoside triphosphate hydrolases"/>
    <property type="match status" value="1"/>
</dbReference>
<dbReference type="InterPro" id="IPR027417">
    <property type="entry name" value="P-loop_NTPase"/>
</dbReference>
<keyword evidence="2" id="KW-1185">Reference proteome</keyword>
<sequence>MLLWINGPFGGGKTQTAHELQRRLPGSFLSDPEHVGFALHRMTPRPLRGDFQDLASWRQGVVEVLDRAASGHDGVIVVPMTVVEPAYFREIVGGLRDRGHDVRHFALLAERETVVRRLSERVFGRAARVVLGREVSLRRESFALRVLDRCLERLREPEFAEHVWTDHLTVAQAAERVAASAGLALSPNTDGRLRGRVRRTWTSVKHIRLD</sequence>
<accession>A0A2P8IGL8</accession>
<evidence type="ECO:0000313" key="1">
    <source>
        <dbReference type="EMBL" id="PSL57594.1"/>
    </source>
</evidence>
<gene>
    <name evidence="1" type="ORF">B0I31_102573</name>
</gene>
<dbReference type="RefSeq" id="WP_106614499.1">
    <property type="nucleotide sequence ID" value="NZ_PYAX01000002.1"/>
</dbReference>
<evidence type="ECO:0000313" key="2">
    <source>
        <dbReference type="Proteomes" id="UP000241118"/>
    </source>
</evidence>
<dbReference type="AlphaFoldDB" id="A0A2P8IGL8"/>